<dbReference type="RefSeq" id="WP_372567438.1">
    <property type="nucleotide sequence ID" value="NZ_JBGOSP010000068.1"/>
</dbReference>
<organism evidence="2 3">
    <name type="scientific">Streptomyces aureus</name>
    <dbReference type="NCBI Taxonomy" id="193461"/>
    <lineage>
        <taxon>Bacteria</taxon>
        <taxon>Bacillati</taxon>
        <taxon>Actinomycetota</taxon>
        <taxon>Actinomycetes</taxon>
        <taxon>Kitasatosporales</taxon>
        <taxon>Streptomycetaceae</taxon>
        <taxon>Streptomyces</taxon>
    </lineage>
</organism>
<name>A0ABV4SYX6_9ACTN</name>
<evidence type="ECO:0000256" key="1">
    <source>
        <dbReference type="SAM" id="MobiDB-lite"/>
    </source>
</evidence>
<protein>
    <submittedName>
        <fullName evidence="2">Uncharacterized protein</fullName>
    </submittedName>
</protein>
<accession>A0ABV4SYX6</accession>
<evidence type="ECO:0000313" key="3">
    <source>
        <dbReference type="Proteomes" id="UP001571476"/>
    </source>
</evidence>
<sequence length="47" mass="5459">MPGILDRIKQYSRSPQGRRAVATARRTAADPLKQAQARAWLDRLRRR</sequence>
<proteinExistence type="predicted"/>
<dbReference type="EMBL" id="JBGOSP010000068">
    <property type="protein sequence ID" value="MFA3843636.1"/>
    <property type="molecule type" value="Genomic_DNA"/>
</dbReference>
<feature type="region of interest" description="Disordered" evidence="1">
    <location>
        <begin position="1"/>
        <end position="32"/>
    </location>
</feature>
<gene>
    <name evidence="2" type="ORF">ACEG43_47405</name>
</gene>
<evidence type="ECO:0000313" key="2">
    <source>
        <dbReference type="EMBL" id="MFA3843636.1"/>
    </source>
</evidence>
<keyword evidence="3" id="KW-1185">Reference proteome</keyword>
<reference evidence="2 3" key="1">
    <citation type="submission" date="2024-08" db="EMBL/GenBank/DDBJ databases">
        <title>Genome sequence of Streptomyces aureus CACIA-1.46HGO.</title>
        <authorList>
            <person name="Evangelista-Martinez Z."/>
        </authorList>
    </citation>
    <scope>NUCLEOTIDE SEQUENCE [LARGE SCALE GENOMIC DNA]</scope>
    <source>
        <strain evidence="2 3">CACIA-1.46HGO</strain>
    </source>
</reference>
<comment type="caution">
    <text evidence="2">The sequence shown here is derived from an EMBL/GenBank/DDBJ whole genome shotgun (WGS) entry which is preliminary data.</text>
</comment>
<dbReference type="Proteomes" id="UP001571476">
    <property type="component" value="Unassembled WGS sequence"/>
</dbReference>